<organism evidence="2 3">
    <name type="scientific">Schistosoma japonicum</name>
    <name type="common">Blood fluke</name>
    <dbReference type="NCBI Taxonomy" id="6182"/>
    <lineage>
        <taxon>Eukaryota</taxon>
        <taxon>Metazoa</taxon>
        <taxon>Spiralia</taxon>
        <taxon>Lophotrochozoa</taxon>
        <taxon>Platyhelminthes</taxon>
        <taxon>Trematoda</taxon>
        <taxon>Digenea</taxon>
        <taxon>Strigeidida</taxon>
        <taxon>Schistosomatoidea</taxon>
        <taxon>Schistosomatidae</taxon>
        <taxon>Schistosoma</taxon>
    </lineage>
</organism>
<reference evidence="2 3" key="1">
    <citation type="submission" date="2019-03" db="EMBL/GenBank/DDBJ databases">
        <title>An improved genome assembly of the fluke Schistosoma japonicum.</title>
        <authorList>
            <person name="Hu W."/>
            <person name="Luo F."/>
            <person name="Yin M."/>
            <person name="Mo X."/>
            <person name="Sun C."/>
            <person name="Wu Q."/>
            <person name="Zhu B."/>
            <person name="Xiang M."/>
            <person name="Wang J."/>
            <person name="Wang Y."/>
            <person name="Zhang T."/>
            <person name="Xu B."/>
            <person name="Zheng H."/>
            <person name="Feng Z."/>
        </authorList>
    </citation>
    <scope>NUCLEOTIDE SEQUENCE [LARGE SCALE GENOMIC DNA]</scope>
    <source>
        <strain evidence="2">HuSjv2</strain>
        <tissue evidence="2">Worms</tissue>
    </source>
</reference>
<proteinExistence type="predicted"/>
<evidence type="ECO:0000313" key="3">
    <source>
        <dbReference type="Proteomes" id="UP000311919"/>
    </source>
</evidence>
<feature type="compositionally biased region" description="Low complexity" evidence="1">
    <location>
        <begin position="16"/>
        <end position="26"/>
    </location>
</feature>
<keyword evidence="3" id="KW-1185">Reference proteome</keyword>
<comment type="caution">
    <text evidence="2">The sequence shown here is derived from an EMBL/GenBank/DDBJ whole genome shotgun (WGS) entry which is preliminary data.</text>
</comment>
<accession>A0A4Z2CK21</accession>
<feature type="region of interest" description="Disordered" evidence="1">
    <location>
        <begin position="1"/>
        <end position="30"/>
    </location>
</feature>
<name>A0A4Z2CK21_SCHJA</name>
<gene>
    <name evidence="2" type="ORF">EWB00_001833</name>
</gene>
<dbReference type="EMBL" id="SKCS01001537">
    <property type="protein sequence ID" value="TNN04541.1"/>
    <property type="molecule type" value="Genomic_DNA"/>
</dbReference>
<feature type="compositionally biased region" description="Polar residues" evidence="1">
    <location>
        <begin position="1"/>
        <end position="11"/>
    </location>
</feature>
<dbReference type="AlphaFoldDB" id="A0A4Z2CK21"/>
<evidence type="ECO:0000256" key="1">
    <source>
        <dbReference type="SAM" id="MobiDB-lite"/>
    </source>
</evidence>
<evidence type="ECO:0000313" key="2">
    <source>
        <dbReference type="EMBL" id="TNN04541.1"/>
    </source>
</evidence>
<protein>
    <submittedName>
        <fullName evidence="2">Uncharacterized protein</fullName>
    </submittedName>
</protein>
<dbReference type="Proteomes" id="UP000311919">
    <property type="component" value="Unassembled WGS sequence"/>
</dbReference>
<sequence length="118" mass="12924">MAHLSGQSPGTVETDGTPTTSPSGTGWRNPHVRYSLLRCTVVDKTTSPTILEAALVTKRACWRRVPSGHRFPGQIISVTSYSLSSQISEKLSWEVKCSSQGVARLSRSFWIRNASFNA</sequence>